<reference evidence="2 3" key="1">
    <citation type="submission" date="2021-12" db="EMBL/GenBank/DDBJ databases">
        <title>High titer production of polyol ester of fatty acids by Rhodotorula paludigena BS15 towards product separation-free biomass refinery.</title>
        <authorList>
            <person name="Mano J."/>
            <person name="Ono H."/>
            <person name="Tanaka T."/>
            <person name="Naito K."/>
            <person name="Sushida H."/>
            <person name="Ike M."/>
            <person name="Tokuyasu K."/>
            <person name="Kitaoka M."/>
        </authorList>
    </citation>
    <scope>NUCLEOTIDE SEQUENCE [LARGE SCALE GENOMIC DNA]</scope>
    <source>
        <strain evidence="2 3">BS15</strain>
    </source>
</reference>
<comment type="caution">
    <text evidence="2">The sequence shown here is derived from an EMBL/GenBank/DDBJ whole genome shotgun (WGS) entry which is preliminary data.</text>
</comment>
<evidence type="ECO:0000313" key="2">
    <source>
        <dbReference type="EMBL" id="GJN87094.1"/>
    </source>
</evidence>
<evidence type="ECO:0000313" key="3">
    <source>
        <dbReference type="Proteomes" id="UP001342314"/>
    </source>
</evidence>
<feature type="compositionally biased region" description="Polar residues" evidence="1">
    <location>
        <begin position="162"/>
        <end position="176"/>
    </location>
</feature>
<evidence type="ECO:0000256" key="1">
    <source>
        <dbReference type="SAM" id="MobiDB-lite"/>
    </source>
</evidence>
<organism evidence="2 3">
    <name type="scientific">Rhodotorula paludigena</name>
    <dbReference type="NCBI Taxonomy" id="86838"/>
    <lineage>
        <taxon>Eukaryota</taxon>
        <taxon>Fungi</taxon>
        <taxon>Dikarya</taxon>
        <taxon>Basidiomycota</taxon>
        <taxon>Pucciniomycotina</taxon>
        <taxon>Microbotryomycetes</taxon>
        <taxon>Sporidiobolales</taxon>
        <taxon>Sporidiobolaceae</taxon>
        <taxon>Rhodotorula</taxon>
    </lineage>
</organism>
<keyword evidence="3" id="KW-1185">Reference proteome</keyword>
<accession>A0AAV5GCL0</accession>
<proteinExistence type="predicted"/>
<sequence>MAPILDIRPGALNALALKLKPSDSVQSIRARVARKLALPEDGADISIKYLWCDVFYTLDDGHTDAHYHPPADDDFDVFLSRHQHSPEVTLLLSSPLIPTKNPSIASVSSLPPSSAFSSSSIGPGARDPDASSLYSGRSRSLFYGRHEPRDVRQGTSMHLVESSDSPSDRLTVNNNNGAAASVRSGRSARSRRSAKSAGTDTIGGKSKRTAKSVLAPGVPEHKIKFEEFHNQLGVRTFIGSIGPVQNVRMMMKSGHRACYMSRTFAQQHNFIPKDAAPGFYGFSGITNLGTWPIKVGSKTVEQQVMLVENSYFPVILGRSFMERRGVRTDPLDQTSVVFMDTNESVPTDLVVVKDANGVVVPIS</sequence>
<dbReference type="EMBL" id="BQKY01000001">
    <property type="protein sequence ID" value="GJN87094.1"/>
    <property type="molecule type" value="Genomic_DNA"/>
</dbReference>
<dbReference type="AlphaFoldDB" id="A0AAV5GCL0"/>
<gene>
    <name evidence="2" type="ORF">Rhopal_000039-T1</name>
</gene>
<dbReference type="Proteomes" id="UP001342314">
    <property type="component" value="Unassembled WGS sequence"/>
</dbReference>
<feature type="compositionally biased region" description="Low complexity" evidence="1">
    <location>
        <begin position="104"/>
        <end position="124"/>
    </location>
</feature>
<feature type="region of interest" description="Disordered" evidence="1">
    <location>
        <begin position="104"/>
        <end position="211"/>
    </location>
</feature>
<dbReference type="InterPro" id="IPR021109">
    <property type="entry name" value="Peptidase_aspartic_dom_sf"/>
</dbReference>
<protein>
    <submittedName>
        <fullName evidence="2">Uncharacterized protein</fullName>
    </submittedName>
</protein>
<dbReference type="Gene3D" id="2.40.70.10">
    <property type="entry name" value="Acid Proteases"/>
    <property type="match status" value="1"/>
</dbReference>
<name>A0AAV5GCL0_9BASI</name>